<organism evidence="3 4">
    <name type="scientific">Leptolyngbya boryana NIES-2135</name>
    <dbReference type="NCBI Taxonomy" id="1973484"/>
    <lineage>
        <taxon>Bacteria</taxon>
        <taxon>Bacillati</taxon>
        <taxon>Cyanobacteriota</taxon>
        <taxon>Cyanophyceae</taxon>
        <taxon>Leptolyngbyales</taxon>
        <taxon>Leptolyngbyaceae</taxon>
        <taxon>Leptolyngbya group</taxon>
        <taxon>Leptolyngbya</taxon>
    </lineage>
</organism>
<dbReference type="EMBL" id="AP018203">
    <property type="protein sequence ID" value="BAY56947.1"/>
    <property type="molecule type" value="Genomic_DNA"/>
</dbReference>
<protein>
    <recommendedName>
        <fullName evidence="2">Hypervirulence associated protein TUDOR domain-containing protein</fullName>
    </recommendedName>
</protein>
<keyword evidence="4" id="KW-1185">Reference proteome</keyword>
<dbReference type="InterPro" id="IPR021331">
    <property type="entry name" value="Hva1_TUDOR"/>
</dbReference>
<evidence type="ECO:0000313" key="3">
    <source>
        <dbReference type="EMBL" id="BAY56947.1"/>
    </source>
</evidence>
<feature type="compositionally biased region" description="Basic and acidic residues" evidence="1">
    <location>
        <begin position="20"/>
        <end position="41"/>
    </location>
</feature>
<name>A0A1Z4JK33_LEPBY</name>
<feature type="region of interest" description="Disordered" evidence="1">
    <location>
        <begin position="1"/>
        <end position="70"/>
    </location>
</feature>
<evidence type="ECO:0000313" key="4">
    <source>
        <dbReference type="Proteomes" id="UP000217895"/>
    </source>
</evidence>
<gene>
    <name evidence="3" type="ORF">NIES2135_38090</name>
</gene>
<evidence type="ECO:0000256" key="1">
    <source>
        <dbReference type="SAM" id="MobiDB-lite"/>
    </source>
</evidence>
<accession>A0A1Z4JK33</accession>
<reference evidence="3 4" key="1">
    <citation type="submission" date="2017-06" db="EMBL/GenBank/DDBJ databases">
        <title>Genome sequencing of cyanobaciteial culture collection at National Institute for Environmental Studies (NIES).</title>
        <authorList>
            <person name="Hirose Y."/>
            <person name="Shimura Y."/>
            <person name="Fujisawa T."/>
            <person name="Nakamura Y."/>
            <person name="Kawachi M."/>
        </authorList>
    </citation>
    <scope>NUCLEOTIDE SEQUENCE [LARGE SCALE GENOMIC DNA]</scope>
    <source>
        <strain evidence="3 4">NIES-2135</strain>
    </source>
</reference>
<proteinExistence type="predicted"/>
<dbReference type="Gene3D" id="2.30.30.1060">
    <property type="match status" value="1"/>
</dbReference>
<dbReference type="Pfam" id="PF11160">
    <property type="entry name" value="Hva1_TUDOR"/>
    <property type="match status" value="1"/>
</dbReference>
<dbReference type="Proteomes" id="UP000217895">
    <property type="component" value="Chromosome"/>
</dbReference>
<feature type="compositionally biased region" description="Basic and acidic residues" evidence="1">
    <location>
        <begin position="53"/>
        <end position="70"/>
    </location>
</feature>
<sequence length="70" mass="8119">MSQELKKGDHVEWNTSGGKTEGEVKEKITEPTDFKNHHFEASEENPEYLVETSKSHKEAIHKPEQLKKKE</sequence>
<dbReference type="AlphaFoldDB" id="A0A1Z4JK33"/>
<feature type="domain" description="Hypervirulence associated protein TUDOR" evidence="2">
    <location>
        <begin position="8"/>
        <end position="66"/>
    </location>
</feature>
<evidence type="ECO:0000259" key="2">
    <source>
        <dbReference type="Pfam" id="PF11160"/>
    </source>
</evidence>
<feature type="compositionally biased region" description="Basic and acidic residues" evidence="1">
    <location>
        <begin position="1"/>
        <end position="12"/>
    </location>
</feature>